<keyword evidence="10" id="KW-1185">Reference proteome</keyword>
<dbReference type="PANTHER" id="PTHR30558:SF3">
    <property type="entry name" value="BIOPOLYMER TRANSPORT PROTEIN EXBD-RELATED"/>
    <property type="match status" value="1"/>
</dbReference>
<evidence type="ECO:0000256" key="3">
    <source>
        <dbReference type="ARBA" id="ARBA00022475"/>
    </source>
</evidence>
<evidence type="ECO:0000313" key="10">
    <source>
        <dbReference type="Proteomes" id="UP000572377"/>
    </source>
</evidence>
<keyword evidence="6 8" id="KW-0472">Membrane</keyword>
<evidence type="ECO:0000256" key="5">
    <source>
        <dbReference type="ARBA" id="ARBA00022989"/>
    </source>
</evidence>
<comment type="similarity">
    <text evidence="2 7">Belongs to the ExbD/TolR family.</text>
</comment>
<dbReference type="RefSeq" id="WP_171327007.1">
    <property type="nucleotide sequence ID" value="NZ_JABFBC010000006.1"/>
</dbReference>
<dbReference type="AlphaFoldDB" id="A0A849L6J3"/>
<protein>
    <submittedName>
        <fullName evidence="9">Biopolymer transporter ExbD</fullName>
    </submittedName>
</protein>
<keyword evidence="7" id="KW-0653">Protein transport</keyword>
<evidence type="ECO:0000313" key="9">
    <source>
        <dbReference type="EMBL" id="NNU82148.1"/>
    </source>
</evidence>
<keyword evidence="4 7" id="KW-0812">Transmembrane</keyword>
<evidence type="ECO:0000256" key="2">
    <source>
        <dbReference type="ARBA" id="ARBA00005811"/>
    </source>
</evidence>
<dbReference type="GO" id="GO:0022857">
    <property type="term" value="F:transmembrane transporter activity"/>
    <property type="evidence" value="ECO:0007669"/>
    <property type="project" value="InterPro"/>
</dbReference>
<proteinExistence type="inferred from homology"/>
<reference evidence="9 10" key="1">
    <citation type="submission" date="2020-05" db="EMBL/GenBank/DDBJ databases">
        <title>Gimesia benthica sp. nov., a novel planctomycete isolated from a deep-sea water sample of the Northwest Indian Ocean.</title>
        <authorList>
            <person name="Wang J."/>
            <person name="Ruan C."/>
            <person name="Song L."/>
            <person name="Zhu Y."/>
            <person name="Li A."/>
            <person name="Zheng X."/>
            <person name="Wang L."/>
            <person name="Lu Z."/>
            <person name="Huang Y."/>
            <person name="Du W."/>
            <person name="Zhou Y."/>
            <person name="Huang L."/>
            <person name="Dai X."/>
        </authorList>
    </citation>
    <scope>NUCLEOTIDE SEQUENCE [LARGE SCALE GENOMIC DNA]</scope>
    <source>
        <strain evidence="9 10">YYQ-30</strain>
    </source>
</reference>
<dbReference type="GO" id="GO:0015031">
    <property type="term" value="P:protein transport"/>
    <property type="evidence" value="ECO:0007669"/>
    <property type="project" value="UniProtKB-KW"/>
</dbReference>
<evidence type="ECO:0000256" key="6">
    <source>
        <dbReference type="ARBA" id="ARBA00023136"/>
    </source>
</evidence>
<feature type="transmembrane region" description="Helical" evidence="8">
    <location>
        <begin position="15"/>
        <end position="36"/>
    </location>
</feature>
<keyword evidence="5 8" id="KW-1133">Transmembrane helix</keyword>
<gene>
    <name evidence="9" type="ORF">HMH01_17055</name>
</gene>
<comment type="caution">
    <text evidence="9">The sequence shown here is derived from an EMBL/GenBank/DDBJ whole genome shotgun (WGS) entry which is preliminary data.</text>
</comment>
<evidence type="ECO:0000256" key="4">
    <source>
        <dbReference type="ARBA" id="ARBA00022692"/>
    </source>
</evidence>
<dbReference type="Proteomes" id="UP000572377">
    <property type="component" value="Unassembled WGS sequence"/>
</dbReference>
<dbReference type="GO" id="GO:0005886">
    <property type="term" value="C:plasma membrane"/>
    <property type="evidence" value="ECO:0007669"/>
    <property type="project" value="UniProtKB-SubCell"/>
</dbReference>
<sequence>MRLADPSRRQPPESVVPMINVVFLLLIFFLMTAQIAPPEPFAVEPPQAEAGDPAGGDFTIYLAPDGTFAFRDVTGDEDALAALGSELEAYCTAGECSEAVPRPSVILRADQAVSGASVAALLPRLGAIGFASVQLVTVSP</sequence>
<evidence type="ECO:0000256" key="1">
    <source>
        <dbReference type="ARBA" id="ARBA00004162"/>
    </source>
</evidence>
<organism evidence="9 10">
    <name type="scientific">Halovulum dunhuangense</name>
    <dbReference type="NCBI Taxonomy" id="1505036"/>
    <lineage>
        <taxon>Bacteria</taxon>
        <taxon>Pseudomonadati</taxon>
        <taxon>Pseudomonadota</taxon>
        <taxon>Alphaproteobacteria</taxon>
        <taxon>Rhodobacterales</taxon>
        <taxon>Paracoccaceae</taxon>
        <taxon>Halovulum</taxon>
    </lineage>
</organism>
<dbReference type="InterPro" id="IPR003400">
    <property type="entry name" value="ExbD"/>
</dbReference>
<name>A0A849L6J3_9RHOB</name>
<keyword evidence="7" id="KW-0813">Transport</keyword>
<keyword evidence="3" id="KW-1003">Cell membrane</keyword>
<dbReference type="EMBL" id="JABFBC010000006">
    <property type="protein sequence ID" value="NNU82148.1"/>
    <property type="molecule type" value="Genomic_DNA"/>
</dbReference>
<dbReference type="Pfam" id="PF02472">
    <property type="entry name" value="ExbD"/>
    <property type="match status" value="1"/>
</dbReference>
<evidence type="ECO:0000256" key="7">
    <source>
        <dbReference type="RuleBase" id="RU003879"/>
    </source>
</evidence>
<dbReference type="PANTHER" id="PTHR30558">
    <property type="entry name" value="EXBD MEMBRANE COMPONENT OF PMF-DRIVEN MACROMOLECULE IMPORT SYSTEM"/>
    <property type="match status" value="1"/>
</dbReference>
<accession>A0A849L6J3</accession>
<comment type="subcellular location">
    <subcellularLocation>
        <location evidence="1">Cell membrane</location>
        <topology evidence="1">Single-pass membrane protein</topology>
    </subcellularLocation>
    <subcellularLocation>
        <location evidence="7">Cell membrane</location>
        <topology evidence="7">Single-pass type II membrane protein</topology>
    </subcellularLocation>
</comment>
<evidence type="ECO:0000256" key="8">
    <source>
        <dbReference type="SAM" id="Phobius"/>
    </source>
</evidence>